<gene>
    <name evidence="3" type="ORF">PQR63_01995</name>
</gene>
<dbReference type="EMBL" id="JAQQFR010000001">
    <property type="protein sequence ID" value="MFL9877138.1"/>
    <property type="molecule type" value="Genomic_DNA"/>
</dbReference>
<keyword evidence="2" id="KW-0472">Membrane</keyword>
<sequence>MHCKRKFWKILVFIIAGVAALGFVVMSLWNWLMPSLFTGAHQIDYIQALGLFVLCKILFGGFRGRGGCHDRRQRWEQMSEEERKKFKEGMRGFGRFRGGWHRGDVDTKDVPPNPPQTPGSV</sequence>
<evidence type="ECO:0000256" key="1">
    <source>
        <dbReference type="SAM" id="MobiDB-lite"/>
    </source>
</evidence>
<keyword evidence="2" id="KW-0812">Transmembrane</keyword>
<organism evidence="3 4">
    <name type="scientific">Herbaspirillum rhizosphaerae</name>
    <dbReference type="NCBI Taxonomy" id="346179"/>
    <lineage>
        <taxon>Bacteria</taxon>
        <taxon>Pseudomonadati</taxon>
        <taxon>Pseudomonadota</taxon>
        <taxon>Betaproteobacteria</taxon>
        <taxon>Burkholderiales</taxon>
        <taxon>Oxalobacteraceae</taxon>
        <taxon>Herbaspirillum</taxon>
    </lineage>
</organism>
<keyword evidence="4" id="KW-1185">Reference proteome</keyword>
<keyword evidence="2" id="KW-1133">Transmembrane helix</keyword>
<feature type="compositionally biased region" description="Pro residues" evidence="1">
    <location>
        <begin position="111"/>
        <end position="121"/>
    </location>
</feature>
<feature type="region of interest" description="Disordered" evidence="1">
    <location>
        <begin position="92"/>
        <end position="121"/>
    </location>
</feature>
<feature type="transmembrane region" description="Helical" evidence="2">
    <location>
        <begin position="7"/>
        <end position="33"/>
    </location>
</feature>
<comment type="caution">
    <text evidence="3">The sequence shown here is derived from an EMBL/GenBank/DDBJ whole genome shotgun (WGS) entry which is preliminary data.</text>
</comment>
<evidence type="ECO:0000313" key="4">
    <source>
        <dbReference type="Proteomes" id="UP001629214"/>
    </source>
</evidence>
<evidence type="ECO:0000256" key="2">
    <source>
        <dbReference type="SAM" id="Phobius"/>
    </source>
</evidence>
<accession>A0ABW8Z4E5</accession>
<protein>
    <submittedName>
        <fullName evidence="3">Uncharacterized protein</fullName>
    </submittedName>
</protein>
<name>A0ABW8Z4E5_9BURK</name>
<proteinExistence type="predicted"/>
<feature type="transmembrane region" description="Helical" evidence="2">
    <location>
        <begin position="45"/>
        <end position="64"/>
    </location>
</feature>
<reference evidence="3 4" key="1">
    <citation type="journal article" date="2024" name="Chem. Sci.">
        <title>Discovery of megapolipeptins by genome mining of a Burkholderiales bacteria collection.</title>
        <authorList>
            <person name="Paulo B.S."/>
            <person name="Recchia M.J.J."/>
            <person name="Lee S."/>
            <person name="Fergusson C.H."/>
            <person name="Romanowski S.B."/>
            <person name="Hernandez A."/>
            <person name="Krull N."/>
            <person name="Liu D.Y."/>
            <person name="Cavanagh H."/>
            <person name="Bos A."/>
            <person name="Gray C.A."/>
            <person name="Murphy B.T."/>
            <person name="Linington R.G."/>
            <person name="Eustaquio A.S."/>
        </authorList>
    </citation>
    <scope>NUCLEOTIDE SEQUENCE [LARGE SCALE GENOMIC DNA]</scope>
    <source>
        <strain evidence="3 4">RL21-008-BIB-B</strain>
    </source>
</reference>
<evidence type="ECO:0000313" key="3">
    <source>
        <dbReference type="EMBL" id="MFL9877138.1"/>
    </source>
</evidence>
<dbReference type="Proteomes" id="UP001629214">
    <property type="component" value="Unassembled WGS sequence"/>
</dbReference>